<dbReference type="Pfam" id="PF08281">
    <property type="entry name" value="Sigma70_r4_2"/>
    <property type="match status" value="1"/>
</dbReference>
<evidence type="ECO:0000256" key="1">
    <source>
        <dbReference type="ARBA" id="ARBA00010641"/>
    </source>
</evidence>
<dbReference type="InterPro" id="IPR013249">
    <property type="entry name" value="RNA_pol_sigma70_r4_t2"/>
</dbReference>
<dbReference type="SUPFAM" id="SSF88946">
    <property type="entry name" value="Sigma2 domain of RNA polymerase sigma factors"/>
    <property type="match status" value="1"/>
</dbReference>
<evidence type="ECO:0000256" key="4">
    <source>
        <dbReference type="ARBA" id="ARBA00023125"/>
    </source>
</evidence>
<dbReference type="RefSeq" id="WP_212692865.1">
    <property type="nucleotide sequence ID" value="NZ_CAJXUH010000006.1"/>
</dbReference>
<keyword evidence="2" id="KW-0805">Transcription regulation</keyword>
<evidence type="ECO:0000313" key="8">
    <source>
        <dbReference type="EMBL" id="QUH28653.1"/>
    </source>
</evidence>
<keyword evidence="4" id="KW-0238">DNA-binding</keyword>
<keyword evidence="3" id="KW-0731">Sigma factor</keyword>
<dbReference type="InterPro" id="IPR036388">
    <property type="entry name" value="WH-like_DNA-bd_sf"/>
</dbReference>
<reference evidence="8 9" key="1">
    <citation type="submission" date="2020-07" db="EMBL/GenBank/DDBJ databases">
        <title>Vallitalea guaymasensis genome.</title>
        <authorList>
            <person name="Postec A."/>
        </authorList>
    </citation>
    <scope>NUCLEOTIDE SEQUENCE [LARGE SCALE GENOMIC DNA]</scope>
    <source>
        <strain evidence="8 9">Ra1766G1</strain>
    </source>
</reference>
<dbReference type="InterPro" id="IPR013324">
    <property type="entry name" value="RNA_pol_sigma_r3/r4-like"/>
</dbReference>
<gene>
    <name evidence="8" type="ORF">HYG85_06890</name>
</gene>
<dbReference type="NCBIfam" id="TIGR02937">
    <property type="entry name" value="sigma70-ECF"/>
    <property type="match status" value="1"/>
</dbReference>
<dbReference type="PANTHER" id="PTHR43133">
    <property type="entry name" value="RNA POLYMERASE ECF-TYPE SIGMA FACTO"/>
    <property type="match status" value="1"/>
</dbReference>
<dbReference type="PANTHER" id="PTHR43133:SF8">
    <property type="entry name" value="RNA POLYMERASE SIGMA FACTOR HI_1459-RELATED"/>
    <property type="match status" value="1"/>
</dbReference>
<dbReference type="KEGG" id="vgu:HYG85_06890"/>
<evidence type="ECO:0000256" key="5">
    <source>
        <dbReference type="ARBA" id="ARBA00023163"/>
    </source>
</evidence>
<keyword evidence="5" id="KW-0804">Transcription</keyword>
<feature type="domain" description="RNA polymerase sigma factor 70 region 4 type 2" evidence="7">
    <location>
        <begin position="111"/>
        <end position="160"/>
    </location>
</feature>
<dbReference type="EMBL" id="CP058561">
    <property type="protein sequence ID" value="QUH28653.1"/>
    <property type="molecule type" value="Genomic_DNA"/>
</dbReference>
<dbReference type="InterPro" id="IPR013325">
    <property type="entry name" value="RNA_pol_sigma_r2"/>
</dbReference>
<evidence type="ECO:0000256" key="3">
    <source>
        <dbReference type="ARBA" id="ARBA00023082"/>
    </source>
</evidence>
<proteinExistence type="inferred from homology"/>
<evidence type="ECO:0000259" key="6">
    <source>
        <dbReference type="Pfam" id="PF04542"/>
    </source>
</evidence>
<keyword evidence="9" id="KW-1185">Reference proteome</keyword>
<dbReference type="Proteomes" id="UP000677305">
    <property type="component" value="Chromosome"/>
</dbReference>
<dbReference type="InterPro" id="IPR007627">
    <property type="entry name" value="RNA_pol_sigma70_r2"/>
</dbReference>
<evidence type="ECO:0000259" key="7">
    <source>
        <dbReference type="Pfam" id="PF08281"/>
    </source>
</evidence>
<dbReference type="Gene3D" id="1.10.1740.10">
    <property type="match status" value="1"/>
</dbReference>
<name>A0A8J8M978_9FIRM</name>
<organism evidence="8 9">
    <name type="scientific">Vallitalea guaymasensis</name>
    <dbReference type="NCBI Taxonomy" id="1185412"/>
    <lineage>
        <taxon>Bacteria</taxon>
        <taxon>Bacillati</taxon>
        <taxon>Bacillota</taxon>
        <taxon>Clostridia</taxon>
        <taxon>Lachnospirales</taxon>
        <taxon>Vallitaleaceae</taxon>
        <taxon>Vallitalea</taxon>
    </lineage>
</organism>
<evidence type="ECO:0000313" key="9">
    <source>
        <dbReference type="Proteomes" id="UP000677305"/>
    </source>
</evidence>
<dbReference type="Pfam" id="PF04542">
    <property type="entry name" value="Sigma70_r2"/>
    <property type="match status" value="1"/>
</dbReference>
<comment type="similarity">
    <text evidence="1">Belongs to the sigma-70 factor family. ECF subfamily.</text>
</comment>
<feature type="domain" description="RNA polymerase sigma-70 region 2" evidence="6">
    <location>
        <begin position="15"/>
        <end position="81"/>
    </location>
</feature>
<dbReference type="InterPro" id="IPR014284">
    <property type="entry name" value="RNA_pol_sigma-70_dom"/>
</dbReference>
<accession>A0A8J8M978</accession>
<dbReference type="Gene3D" id="1.10.10.10">
    <property type="entry name" value="Winged helix-like DNA-binding domain superfamily/Winged helix DNA-binding domain"/>
    <property type="match status" value="1"/>
</dbReference>
<sequence>MYKMDNCNDDLYQYLFDKYYRLVYTTAYRIVKNKEDCEEITQDAFSIGFKNMNKIKNFDHFRNYILKAAYNLAITRAKKNTARNNLFPTTINEEISSDKDTIGEAFEDIYVEQIMDKLPHVDREVMLLSIQGYKVREIAQLLSISVPNAKVKLHRTRKLLMQNMKGELIYEKQQQQQQKQSV</sequence>
<dbReference type="SUPFAM" id="SSF88659">
    <property type="entry name" value="Sigma3 and sigma4 domains of RNA polymerase sigma factors"/>
    <property type="match status" value="1"/>
</dbReference>
<dbReference type="GO" id="GO:0006352">
    <property type="term" value="P:DNA-templated transcription initiation"/>
    <property type="evidence" value="ECO:0007669"/>
    <property type="project" value="InterPro"/>
</dbReference>
<dbReference type="InterPro" id="IPR039425">
    <property type="entry name" value="RNA_pol_sigma-70-like"/>
</dbReference>
<dbReference type="GO" id="GO:0003677">
    <property type="term" value="F:DNA binding"/>
    <property type="evidence" value="ECO:0007669"/>
    <property type="project" value="UniProtKB-KW"/>
</dbReference>
<dbReference type="GO" id="GO:0016987">
    <property type="term" value="F:sigma factor activity"/>
    <property type="evidence" value="ECO:0007669"/>
    <property type="project" value="UniProtKB-KW"/>
</dbReference>
<dbReference type="AlphaFoldDB" id="A0A8J8M978"/>
<evidence type="ECO:0000256" key="2">
    <source>
        <dbReference type="ARBA" id="ARBA00023015"/>
    </source>
</evidence>
<protein>
    <submittedName>
        <fullName evidence="8">Sigma-70 family RNA polymerase sigma factor</fullName>
    </submittedName>
</protein>